<evidence type="ECO:0000256" key="7">
    <source>
        <dbReference type="PIRSR" id="PIRSR608901-1"/>
    </source>
</evidence>
<dbReference type="GO" id="GO:0006672">
    <property type="term" value="P:ceramide metabolic process"/>
    <property type="evidence" value="ECO:0007669"/>
    <property type="project" value="InterPro"/>
</dbReference>
<dbReference type="EMBL" id="MU825400">
    <property type="protein sequence ID" value="KAJ7392662.1"/>
    <property type="molecule type" value="Genomic_DNA"/>
</dbReference>
<feature type="binding site" evidence="7">
    <location>
        <position position="36"/>
    </location>
    <ligand>
        <name>Ca(2+)</name>
        <dbReference type="ChEBI" id="CHEBI:29108"/>
    </ligand>
</feature>
<protein>
    <recommendedName>
        <fullName evidence="9">Alkaline ceramidase</fullName>
        <ecNumber evidence="9">3.5.1.-</ecNumber>
    </recommendedName>
</protein>
<evidence type="ECO:0000256" key="2">
    <source>
        <dbReference type="ARBA" id="ARBA00009780"/>
    </source>
</evidence>
<keyword evidence="7" id="KW-0479">Metal-binding</keyword>
<evidence type="ECO:0000313" key="10">
    <source>
        <dbReference type="EMBL" id="KAJ7392662.1"/>
    </source>
</evidence>
<feature type="transmembrane region" description="Helical" evidence="9">
    <location>
        <begin position="146"/>
        <end position="164"/>
    </location>
</feature>
<feature type="binding site" evidence="8">
    <location>
        <position position="219"/>
    </location>
    <ligand>
        <name>Zn(2+)</name>
        <dbReference type="ChEBI" id="CHEBI:29105"/>
        <note>catalytic</note>
    </ligand>
</feature>
<dbReference type="AlphaFoldDB" id="A0A9X0A3C1"/>
<keyword evidence="6 9" id="KW-0472">Membrane</keyword>
<accession>A0A9X0A3C1</accession>
<dbReference type="Proteomes" id="UP001163046">
    <property type="component" value="Unassembled WGS sequence"/>
</dbReference>
<evidence type="ECO:0000256" key="1">
    <source>
        <dbReference type="ARBA" id="ARBA00004141"/>
    </source>
</evidence>
<feature type="binding site" evidence="7">
    <location>
        <position position="25"/>
    </location>
    <ligand>
        <name>Ca(2+)</name>
        <dbReference type="ChEBI" id="CHEBI:29108"/>
    </ligand>
</feature>
<dbReference type="InterPro" id="IPR008901">
    <property type="entry name" value="ACER"/>
</dbReference>
<reference evidence="10" key="1">
    <citation type="submission" date="2023-01" db="EMBL/GenBank/DDBJ databases">
        <title>Genome assembly of the deep-sea coral Lophelia pertusa.</title>
        <authorList>
            <person name="Herrera S."/>
            <person name="Cordes E."/>
        </authorList>
    </citation>
    <scope>NUCLEOTIDE SEQUENCE</scope>
    <source>
        <strain evidence="10">USNM1676648</strain>
        <tissue evidence="10">Polyp</tissue>
    </source>
</reference>
<keyword evidence="7" id="KW-0106">Calcium</keyword>
<feature type="transmembrane region" description="Helical" evidence="9">
    <location>
        <begin position="37"/>
        <end position="56"/>
    </location>
</feature>
<name>A0A9X0A3C1_9CNID</name>
<evidence type="ECO:0000313" key="11">
    <source>
        <dbReference type="Proteomes" id="UP001163046"/>
    </source>
</evidence>
<organism evidence="10 11">
    <name type="scientific">Desmophyllum pertusum</name>
    <dbReference type="NCBI Taxonomy" id="174260"/>
    <lineage>
        <taxon>Eukaryota</taxon>
        <taxon>Metazoa</taxon>
        <taxon>Cnidaria</taxon>
        <taxon>Anthozoa</taxon>
        <taxon>Hexacorallia</taxon>
        <taxon>Scleractinia</taxon>
        <taxon>Caryophylliina</taxon>
        <taxon>Caryophylliidae</taxon>
        <taxon>Desmophyllum</taxon>
    </lineage>
</organism>
<feature type="binding site" evidence="7">
    <location>
        <position position="22"/>
    </location>
    <ligand>
        <name>Ca(2+)</name>
        <dbReference type="ChEBI" id="CHEBI:29108"/>
    </ligand>
</feature>
<comment type="function">
    <text evidence="9">Hydrolyzes the sphingolipid ceramide into sphingosine and free fatty acid.</text>
</comment>
<feature type="binding site" evidence="8">
    <location>
        <position position="223"/>
    </location>
    <ligand>
        <name>Zn(2+)</name>
        <dbReference type="ChEBI" id="CHEBI:29105"/>
        <note>catalytic</note>
    </ligand>
</feature>
<dbReference type="OrthoDB" id="187171at2759"/>
<dbReference type="GO" id="GO:0005789">
    <property type="term" value="C:endoplasmic reticulum membrane"/>
    <property type="evidence" value="ECO:0007669"/>
    <property type="project" value="TreeGrafter"/>
</dbReference>
<keyword evidence="8" id="KW-0862">Zinc</keyword>
<keyword evidence="5 9" id="KW-1133">Transmembrane helix</keyword>
<evidence type="ECO:0000256" key="3">
    <source>
        <dbReference type="ARBA" id="ARBA00022692"/>
    </source>
</evidence>
<feature type="transmembrane region" description="Helical" evidence="9">
    <location>
        <begin position="122"/>
        <end position="140"/>
    </location>
</feature>
<feature type="transmembrane region" description="Helical" evidence="9">
    <location>
        <begin position="68"/>
        <end position="87"/>
    </location>
</feature>
<feature type="transmembrane region" description="Helical" evidence="9">
    <location>
        <begin position="276"/>
        <end position="294"/>
    </location>
</feature>
<evidence type="ECO:0000256" key="9">
    <source>
        <dbReference type="RuleBase" id="RU364079"/>
    </source>
</evidence>
<comment type="caution">
    <text evidence="10">The sequence shown here is derived from an EMBL/GenBank/DDBJ whole genome shotgun (WGS) entry which is preliminary data.</text>
</comment>
<evidence type="ECO:0000256" key="4">
    <source>
        <dbReference type="ARBA" id="ARBA00022801"/>
    </source>
</evidence>
<dbReference type="PANTHER" id="PTHR46187">
    <property type="entry name" value="ALKALINE CERAMIDASE 3"/>
    <property type="match status" value="1"/>
</dbReference>
<dbReference type="GO" id="GO:0046872">
    <property type="term" value="F:metal ion binding"/>
    <property type="evidence" value="ECO:0007669"/>
    <property type="project" value="UniProtKB-KW"/>
</dbReference>
<comment type="subcellular location">
    <subcellularLocation>
        <location evidence="1">Membrane</location>
        <topology evidence="1">Multi-pass membrane protein</topology>
    </subcellularLocation>
</comment>
<dbReference type="PANTHER" id="PTHR46187:SF3">
    <property type="entry name" value="ALKALINE CERAMIDASE 3"/>
    <property type="match status" value="1"/>
</dbReference>
<comment type="similarity">
    <text evidence="2 9">Belongs to the alkaline ceramidase family.</text>
</comment>
<feature type="binding site" evidence="7">
    <location>
        <position position="27"/>
    </location>
    <ligand>
        <name>Ca(2+)</name>
        <dbReference type="ChEBI" id="CHEBI:29108"/>
    </ligand>
</feature>
<feature type="binding site" evidence="7">
    <location>
        <position position="23"/>
    </location>
    <ligand>
        <name>Ca(2+)</name>
        <dbReference type="ChEBI" id="CHEBI:29108"/>
    </ligand>
</feature>
<evidence type="ECO:0000256" key="8">
    <source>
        <dbReference type="PIRSR" id="PIRSR608901-2"/>
    </source>
</evidence>
<comment type="cofactor">
    <cofactor evidence="8">
        <name>Zn(2+)</name>
        <dbReference type="ChEBI" id="CHEBI:29105"/>
    </cofactor>
</comment>
<gene>
    <name evidence="10" type="primary">ACER3</name>
    <name evidence="10" type="ORF">OS493_010313</name>
</gene>
<feature type="binding site" evidence="8">
    <location>
        <position position="84"/>
    </location>
    <ligand>
        <name>Zn(2+)</name>
        <dbReference type="ChEBI" id="CHEBI:29105"/>
        <note>catalytic</note>
    </ligand>
</feature>
<keyword evidence="9" id="KW-0443">Lipid metabolism</keyword>
<feature type="transmembrane region" description="Helical" evidence="9">
    <location>
        <begin position="99"/>
        <end position="115"/>
    </location>
</feature>
<keyword evidence="3 9" id="KW-0812">Transmembrane</keyword>
<dbReference type="GO" id="GO:0016811">
    <property type="term" value="F:hydrolase activity, acting on carbon-nitrogen (but not peptide) bonds, in linear amides"/>
    <property type="evidence" value="ECO:0007669"/>
    <property type="project" value="InterPro"/>
</dbReference>
<evidence type="ECO:0000256" key="5">
    <source>
        <dbReference type="ARBA" id="ARBA00022989"/>
    </source>
</evidence>
<keyword evidence="4 9" id="KW-0378">Hydrolase</keyword>
<sequence length="295" mass="33858">MAPLSTSASGEGFWGEATSTIDWCEENYAVTAYLAEFWNTLSNWLFLIPPLFGAFLTWENKLERRYTLAFLSLCVVGIGSVCFHATLLYEMQLLDELPMIYGTCVLIFSIWHCSYRPRNHNITLTLVLIVCCAMVTLVYLTVVNPLIFQWAYSFQVAALVLQSIMACRKHKGSKRLLTISLSSFAIGFIFWTIDNNYCSYVRDVRNALFPPIRPFTQLHAIWHTLAAIGSYYHILFSIDLRLRCLGRPTNLKLFWEWLPFVYPSKDSSAYDILPTVNHNAAIFLLLFGLIMKLLK</sequence>
<dbReference type="EC" id="3.5.1.-" evidence="9"/>
<keyword evidence="11" id="KW-1185">Reference proteome</keyword>
<dbReference type="GO" id="GO:0071602">
    <property type="term" value="P:phytosphingosine biosynthetic process"/>
    <property type="evidence" value="ECO:0007669"/>
    <property type="project" value="TreeGrafter"/>
</dbReference>
<dbReference type="Pfam" id="PF05875">
    <property type="entry name" value="Ceramidase"/>
    <property type="match status" value="1"/>
</dbReference>
<evidence type="ECO:0000256" key="6">
    <source>
        <dbReference type="ARBA" id="ARBA00023136"/>
    </source>
</evidence>
<proteinExistence type="inferred from homology"/>
<feature type="transmembrane region" description="Helical" evidence="9">
    <location>
        <begin position="176"/>
        <end position="193"/>
    </location>
</feature>